<accession>A0A2V4MX61</accession>
<keyword evidence="3" id="KW-1185">Reference proteome</keyword>
<keyword evidence="1" id="KW-1133">Transmembrane helix</keyword>
<dbReference type="Pfam" id="PF11157">
    <property type="entry name" value="DUF2937"/>
    <property type="match status" value="1"/>
</dbReference>
<dbReference type="RefSeq" id="WP_110794447.1">
    <property type="nucleotide sequence ID" value="NZ_KZ826481.1"/>
</dbReference>
<evidence type="ECO:0000313" key="3">
    <source>
        <dbReference type="Proteomes" id="UP000248012"/>
    </source>
</evidence>
<comment type="caution">
    <text evidence="2">The sequence shown here is derived from an EMBL/GenBank/DDBJ whole genome shotgun (WGS) entry which is preliminary data.</text>
</comment>
<evidence type="ECO:0000256" key="1">
    <source>
        <dbReference type="SAM" id="Phobius"/>
    </source>
</evidence>
<name>A0A2V4MX61_9RHOB</name>
<protein>
    <submittedName>
        <fullName evidence="2">DUF2937 domain-containing protein</fullName>
    </submittedName>
</protein>
<proteinExistence type="predicted"/>
<dbReference type="AlphaFoldDB" id="A0A2V4MX61"/>
<dbReference type="EMBL" id="QFVT01000002">
    <property type="protein sequence ID" value="PYC48868.1"/>
    <property type="molecule type" value="Genomic_DNA"/>
</dbReference>
<keyword evidence="1" id="KW-0472">Membrane</keyword>
<sequence>MIVRTLALAAGIGGAAALSQFPEFSQQYVQRLGGAVDELSRVADDFDASAHAEGLTRTQALEQMQGTEFVARRRADMERSFLRLERLQSDLQMLRGHGPFMRAYRVGRLSDRDIVARTWDDFAPAVPLTLAGAIFAALGFVAGWGGLRAIMAMIRRITLQRRLGGKPSKDAAGA</sequence>
<reference evidence="2 3" key="1">
    <citation type="submission" date="2018-05" db="EMBL/GenBank/DDBJ databases">
        <title>Oceanovita maritima gen. nov., sp. nov., a marine bacterium in the family Rhodobacteraceae isolated from surface seawater of Lundu port Xiamen, China.</title>
        <authorList>
            <person name="Hetharua B.H."/>
            <person name="Min D."/>
            <person name="Liao H."/>
            <person name="Tian Y."/>
        </authorList>
    </citation>
    <scope>NUCLEOTIDE SEQUENCE [LARGE SCALE GENOMIC DNA]</scope>
    <source>
        <strain evidence="2 3">FSX-11</strain>
    </source>
</reference>
<keyword evidence="1" id="KW-0812">Transmembrane</keyword>
<dbReference type="InterPro" id="IPR022584">
    <property type="entry name" value="DUF2937"/>
</dbReference>
<gene>
    <name evidence="2" type="ORF">DI396_01930</name>
</gene>
<dbReference type="Proteomes" id="UP000248012">
    <property type="component" value="Unassembled WGS sequence"/>
</dbReference>
<dbReference type="OrthoDB" id="193051at2"/>
<evidence type="ECO:0000313" key="2">
    <source>
        <dbReference type="EMBL" id="PYC48868.1"/>
    </source>
</evidence>
<feature type="transmembrane region" description="Helical" evidence="1">
    <location>
        <begin position="125"/>
        <end position="147"/>
    </location>
</feature>
<organism evidence="2 3">
    <name type="scientific">Litorivita pollutaquae</name>
    <dbReference type="NCBI Taxonomy" id="2200892"/>
    <lineage>
        <taxon>Bacteria</taxon>
        <taxon>Pseudomonadati</taxon>
        <taxon>Pseudomonadota</taxon>
        <taxon>Alphaproteobacteria</taxon>
        <taxon>Rhodobacterales</taxon>
        <taxon>Paracoccaceae</taxon>
        <taxon>Litorivita</taxon>
    </lineage>
</organism>